<sequence>MNDIHFKILDLNDRMLKQLKLKKVSRLLLGYLSKFSDACKTYMLTLKLFSDRLLFSALQDDAFRGQRLSLLGKITLRGLRLLQFSQESRPFATKLKLVKITIFTKRAYFKELRMT</sequence>
<protein>
    <submittedName>
        <fullName evidence="1">Uncharacterized protein</fullName>
    </submittedName>
</protein>
<comment type="caution">
    <text evidence="1">The sequence shown here is derived from an EMBL/GenBank/DDBJ whole genome shotgun (WGS) entry which is preliminary data.</text>
</comment>
<gene>
    <name evidence="1" type="ORF">CR205_06770</name>
</gene>
<name>A0A2W0HL84_9BACI</name>
<keyword evidence="2" id="KW-1185">Reference proteome</keyword>
<dbReference type="Proteomes" id="UP000248066">
    <property type="component" value="Unassembled WGS sequence"/>
</dbReference>
<proteinExistence type="predicted"/>
<dbReference type="AlphaFoldDB" id="A0A2W0HL84"/>
<accession>A0A2W0HL84</accession>
<dbReference type="EMBL" id="PDOF01000001">
    <property type="protein sequence ID" value="PYZ98295.1"/>
    <property type="molecule type" value="Genomic_DNA"/>
</dbReference>
<evidence type="ECO:0000313" key="2">
    <source>
        <dbReference type="Proteomes" id="UP000248066"/>
    </source>
</evidence>
<organism evidence="1 2">
    <name type="scientific">Alteribacter lacisalsi</name>
    <dbReference type="NCBI Taxonomy" id="2045244"/>
    <lineage>
        <taxon>Bacteria</taxon>
        <taxon>Bacillati</taxon>
        <taxon>Bacillota</taxon>
        <taxon>Bacilli</taxon>
        <taxon>Bacillales</taxon>
        <taxon>Bacillaceae</taxon>
        <taxon>Alteribacter</taxon>
    </lineage>
</organism>
<reference evidence="1 2" key="1">
    <citation type="submission" date="2017-10" db="EMBL/GenBank/DDBJ databases">
        <title>Bacillus sp. nov., a halophilic bacterium isolated from a Yangshapao Lake.</title>
        <authorList>
            <person name="Wang H."/>
        </authorList>
    </citation>
    <scope>NUCLEOTIDE SEQUENCE [LARGE SCALE GENOMIC DNA]</scope>
    <source>
        <strain evidence="1 2">YSP-3</strain>
    </source>
</reference>
<evidence type="ECO:0000313" key="1">
    <source>
        <dbReference type="EMBL" id="PYZ98295.1"/>
    </source>
</evidence>